<dbReference type="InterPro" id="IPR001245">
    <property type="entry name" value="Ser-Thr/Tyr_kinase_cat_dom"/>
</dbReference>
<dbReference type="EC" id="2.7.11.1" evidence="1"/>
<evidence type="ECO:0000259" key="15">
    <source>
        <dbReference type="PROSITE" id="PS50011"/>
    </source>
</evidence>
<evidence type="ECO:0000256" key="8">
    <source>
        <dbReference type="ARBA" id="ARBA00023157"/>
    </source>
</evidence>
<keyword evidence="4 14" id="KW-0732">Signal</keyword>
<dbReference type="GO" id="GO:0004674">
    <property type="term" value="F:protein serine/threonine kinase activity"/>
    <property type="evidence" value="ECO:0007669"/>
    <property type="project" value="UniProtKB-KW"/>
</dbReference>
<dbReference type="PROSITE" id="PS00107">
    <property type="entry name" value="PROTEIN_KINASE_ATP"/>
    <property type="match status" value="1"/>
</dbReference>
<evidence type="ECO:0000256" key="5">
    <source>
        <dbReference type="ARBA" id="ARBA00022741"/>
    </source>
</evidence>
<evidence type="ECO:0000256" key="9">
    <source>
        <dbReference type="ARBA" id="ARBA00023180"/>
    </source>
</evidence>
<evidence type="ECO:0000256" key="14">
    <source>
        <dbReference type="SAM" id="SignalP"/>
    </source>
</evidence>
<evidence type="ECO:0000256" key="13">
    <source>
        <dbReference type="RuleBase" id="RU000304"/>
    </source>
</evidence>
<dbReference type="AlphaFoldDB" id="A0A835DNY4"/>
<organism evidence="16 17">
    <name type="scientific">Tetracentron sinense</name>
    <name type="common">Spur-leaf</name>
    <dbReference type="NCBI Taxonomy" id="13715"/>
    <lineage>
        <taxon>Eukaryota</taxon>
        <taxon>Viridiplantae</taxon>
        <taxon>Streptophyta</taxon>
        <taxon>Embryophyta</taxon>
        <taxon>Tracheophyta</taxon>
        <taxon>Spermatophyta</taxon>
        <taxon>Magnoliopsida</taxon>
        <taxon>Trochodendrales</taxon>
        <taxon>Trochodendraceae</taxon>
        <taxon>Tetracentron</taxon>
    </lineage>
</organism>
<accession>A0A835DNY4</accession>
<evidence type="ECO:0000256" key="2">
    <source>
        <dbReference type="ARBA" id="ARBA00022527"/>
    </source>
</evidence>
<evidence type="ECO:0000256" key="7">
    <source>
        <dbReference type="ARBA" id="ARBA00022840"/>
    </source>
</evidence>
<dbReference type="GO" id="GO:0005886">
    <property type="term" value="C:plasma membrane"/>
    <property type="evidence" value="ECO:0007669"/>
    <property type="project" value="TreeGrafter"/>
</dbReference>
<protein>
    <recommendedName>
        <fullName evidence="1">non-specific serine/threonine protein kinase</fullName>
        <ecNumber evidence="1">2.7.11.1</ecNumber>
    </recommendedName>
</protein>
<sequence>MSIVVGFFLLVSFGYCFLKKMGKTEGKEFHLLSVIRNSFWSLPHLRGCGSWVLSCGWVAATDNFSLANKLGQGGFGTVYKGRLFNGHEIAVKRLSKNSGQGMEELKNEFMLIAKLQHRNLVRLLGCCIQEEEKMLIYEYLPNKSLDTFIFDQTRKELLDWRKRFEIILGIARGVLYLHQDSRLRIIHRDLKAGNVLLDAEMNPKVSDFGMARIFGGNQTHENTKRVVGTYGYMAPEYEMNGLFSIKSDVFSFGVLLLEIISGKRNNDYYQKDHFLNLIGIAGNFWRTDRALDMVDSSIAGSCIAHEVLRCIHVGLLCVQESATNRPFMSTVVFMLGNETTLPPPKQPAFIMGTTSKWIRILFQKRSSPFHLDFATETPFETTETVLQDHGIQWHFIIVESENCSGMSAFTHTI</sequence>
<keyword evidence="9" id="KW-0325">Glycoprotein</keyword>
<keyword evidence="2 13" id="KW-0723">Serine/threonine-protein kinase</keyword>
<dbReference type="SUPFAM" id="SSF56112">
    <property type="entry name" value="Protein kinase-like (PK-like)"/>
    <property type="match status" value="1"/>
</dbReference>
<evidence type="ECO:0000256" key="4">
    <source>
        <dbReference type="ARBA" id="ARBA00022729"/>
    </source>
</evidence>
<dbReference type="PANTHER" id="PTHR27002">
    <property type="entry name" value="RECEPTOR-LIKE SERINE/THREONINE-PROTEIN KINASE SD1-8"/>
    <property type="match status" value="1"/>
</dbReference>
<dbReference type="PROSITE" id="PS50011">
    <property type="entry name" value="PROTEIN_KINASE_DOM"/>
    <property type="match status" value="1"/>
</dbReference>
<dbReference type="Gene3D" id="1.10.510.10">
    <property type="entry name" value="Transferase(Phosphotransferase) domain 1"/>
    <property type="match status" value="1"/>
</dbReference>
<comment type="caution">
    <text evidence="16">The sequence shown here is derived from an EMBL/GenBank/DDBJ whole genome shotgun (WGS) entry which is preliminary data.</text>
</comment>
<dbReference type="Pfam" id="PF07714">
    <property type="entry name" value="PK_Tyr_Ser-Thr"/>
    <property type="match status" value="1"/>
</dbReference>
<evidence type="ECO:0000256" key="6">
    <source>
        <dbReference type="ARBA" id="ARBA00022777"/>
    </source>
</evidence>
<feature type="chain" id="PRO_5032502366" description="non-specific serine/threonine protein kinase" evidence="14">
    <location>
        <begin position="19"/>
        <end position="413"/>
    </location>
</feature>
<reference evidence="16 17" key="1">
    <citation type="submission" date="2020-04" db="EMBL/GenBank/DDBJ databases">
        <title>Plant Genome Project.</title>
        <authorList>
            <person name="Zhang R.-G."/>
        </authorList>
    </citation>
    <scope>NUCLEOTIDE SEQUENCE [LARGE SCALE GENOMIC DNA]</scope>
    <source>
        <strain evidence="16">YNK0</strain>
        <tissue evidence="16">Leaf</tissue>
    </source>
</reference>
<evidence type="ECO:0000256" key="1">
    <source>
        <dbReference type="ARBA" id="ARBA00012513"/>
    </source>
</evidence>
<dbReference type="FunFam" id="3.30.200.20:FF:000195">
    <property type="entry name" value="G-type lectin S-receptor-like serine/threonine-protein kinase"/>
    <property type="match status" value="1"/>
</dbReference>
<comment type="catalytic activity">
    <reaction evidence="10">
        <text>L-threonyl-[protein] + ATP = O-phospho-L-threonyl-[protein] + ADP + H(+)</text>
        <dbReference type="Rhea" id="RHEA:46608"/>
        <dbReference type="Rhea" id="RHEA-COMP:11060"/>
        <dbReference type="Rhea" id="RHEA-COMP:11605"/>
        <dbReference type="ChEBI" id="CHEBI:15378"/>
        <dbReference type="ChEBI" id="CHEBI:30013"/>
        <dbReference type="ChEBI" id="CHEBI:30616"/>
        <dbReference type="ChEBI" id="CHEBI:61977"/>
        <dbReference type="ChEBI" id="CHEBI:456216"/>
        <dbReference type="EC" id="2.7.11.1"/>
    </reaction>
</comment>
<dbReference type="Gene3D" id="3.30.200.20">
    <property type="entry name" value="Phosphorylase Kinase, domain 1"/>
    <property type="match status" value="1"/>
</dbReference>
<keyword evidence="7 12" id="KW-0067">ATP-binding</keyword>
<dbReference type="OMA" id="MNINARI"/>
<dbReference type="InterPro" id="IPR008271">
    <property type="entry name" value="Ser/Thr_kinase_AS"/>
</dbReference>
<evidence type="ECO:0000256" key="3">
    <source>
        <dbReference type="ARBA" id="ARBA00022679"/>
    </source>
</evidence>
<dbReference type="InterPro" id="IPR000719">
    <property type="entry name" value="Prot_kinase_dom"/>
</dbReference>
<proteinExistence type="inferred from homology"/>
<evidence type="ECO:0000313" key="17">
    <source>
        <dbReference type="Proteomes" id="UP000655225"/>
    </source>
</evidence>
<gene>
    <name evidence="16" type="ORF">HHK36_003815</name>
</gene>
<dbReference type="FunFam" id="1.10.510.10:FF:000060">
    <property type="entry name" value="G-type lectin S-receptor-like serine/threonine-protein kinase"/>
    <property type="match status" value="1"/>
</dbReference>
<keyword evidence="5 12" id="KW-0547">Nucleotide-binding</keyword>
<feature type="domain" description="Protein kinase" evidence="15">
    <location>
        <begin position="64"/>
        <end position="349"/>
    </location>
</feature>
<dbReference type="PROSITE" id="PS00108">
    <property type="entry name" value="PROTEIN_KINASE_ST"/>
    <property type="match status" value="1"/>
</dbReference>
<evidence type="ECO:0000313" key="16">
    <source>
        <dbReference type="EMBL" id="KAF8411268.1"/>
    </source>
</evidence>
<keyword evidence="3" id="KW-0808">Transferase</keyword>
<feature type="binding site" evidence="12">
    <location>
        <position position="92"/>
    </location>
    <ligand>
        <name>ATP</name>
        <dbReference type="ChEBI" id="CHEBI:30616"/>
    </ligand>
</feature>
<evidence type="ECO:0000256" key="12">
    <source>
        <dbReference type="PROSITE-ProRule" id="PRU10141"/>
    </source>
</evidence>
<evidence type="ECO:0000256" key="11">
    <source>
        <dbReference type="ARBA" id="ARBA00048679"/>
    </source>
</evidence>
<name>A0A835DNY4_TETSI</name>
<keyword evidence="8" id="KW-1015">Disulfide bond</keyword>
<feature type="signal peptide" evidence="14">
    <location>
        <begin position="1"/>
        <end position="18"/>
    </location>
</feature>
<dbReference type="Proteomes" id="UP000655225">
    <property type="component" value="Unassembled WGS sequence"/>
</dbReference>
<dbReference type="InterPro" id="IPR011009">
    <property type="entry name" value="Kinase-like_dom_sf"/>
</dbReference>
<dbReference type="SMART" id="SM00220">
    <property type="entry name" value="S_TKc"/>
    <property type="match status" value="1"/>
</dbReference>
<comment type="catalytic activity">
    <reaction evidence="11">
        <text>L-seryl-[protein] + ATP = O-phospho-L-seryl-[protein] + ADP + H(+)</text>
        <dbReference type="Rhea" id="RHEA:17989"/>
        <dbReference type="Rhea" id="RHEA-COMP:9863"/>
        <dbReference type="Rhea" id="RHEA-COMP:11604"/>
        <dbReference type="ChEBI" id="CHEBI:15378"/>
        <dbReference type="ChEBI" id="CHEBI:29999"/>
        <dbReference type="ChEBI" id="CHEBI:30616"/>
        <dbReference type="ChEBI" id="CHEBI:83421"/>
        <dbReference type="ChEBI" id="CHEBI:456216"/>
        <dbReference type="EC" id="2.7.11.1"/>
    </reaction>
</comment>
<keyword evidence="17" id="KW-1185">Reference proteome</keyword>
<dbReference type="InterPro" id="IPR017441">
    <property type="entry name" value="Protein_kinase_ATP_BS"/>
</dbReference>
<evidence type="ECO:0000256" key="10">
    <source>
        <dbReference type="ARBA" id="ARBA00047899"/>
    </source>
</evidence>
<dbReference type="PANTHER" id="PTHR27002:SF1095">
    <property type="entry name" value="G-TYPE LECTIN S-RECEPTOR-LIKE SERINE_THREONINE-PROTEIN KINASE RKS1"/>
    <property type="match status" value="1"/>
</dbReference>
<comment type="similarity">
    <text evidence="13">Belongs to the protein kinase superfamily.</text>
</comment>
<dbReference type="GO" id="GO:0005524">
    <property type="term" value="F:ATP binding"/>
    <property type="evidence" value="ECO:0007669"/>
    <property type="project" value="UniProtKB-UniRule"/>
</dbReference>
<dbReference type="OrthoDB" id="4062651at2759"/>
<keyword evidence="6" id="KW-0418">Kinase</keyword>
<dbReference type="EMBL" id="JABCRI010000002">
    <property type="protein sequence ID" value="KAF8411268.1"/>
    <property type="molecule type" value="Genomic_DNA"/>
</dbReference>